<evidence type="ECO:0000256" key="14">
    <source>
        <dbReference type="RuleBase" id="RU364040"/>
    </source>
</evidence>
<organism evidence="18 19">
    <name type="scientific">Mesorhabditis spiculigera</name>
    <dbReference type="NCBI Taxonomy" id="96644"/>
    <lineage>
        <taxon>Eukaryota</taxon>
        <taxon>Metazoa</taxon>
        <taxon>Ecdysozoa</taxon>
        <taxon>Nematoda</taxon>
        <taxon>Chromadorea</taxon>
        <taxon>Rhabditida</taxon>
        <taxon>Rhabditina</taxon>
        <taxon>Rhabditomorpha</taxon>
        <taxon>Rhabditoidea</taxon>
        <taxon>Rhabditidae</taxon>
        <taxon>Mesorhabditinae</taxon>
        <taxon>Mesorhabditis</taxon>
    </lineage>
</organism>
<evidence type="ECO:0000256" key="4">
    <source>
        <dbReference type="ARBA" id="ARBA00022490"/>
    </source>
</evidence>
<feature type="active site" description="Proton acceptor" evidence="11">
    <location>
        <position position="311"/>
    </location>
</feature>
<evidence type="ECO:0000259" key="16">
    <source>
        <dbReference type="Pfam" id="PF11838"/>
    </source>
</evidence>
<evidence type="ECO:0000256" key="7">
    <source>
        <dbReference type="ARBA" id="ARBA00022801"/>
    </source>
</evidence>
<dbReference type="GO" id="GO:0070006">
    <property type="term" value="F:metalloaminopeptidase activity"/>
    <property type="evidence" value="ECO:0007669"/>
    <property type="project" value="TreeGrafter"/>
</dbReference>
<dbReference type="GO" id="GO:0043171">
    <property type="term" value="P:peptide catabolic process"/>
    <property type="evidence" value="ECO:0007669"/>
    <property type="project" value="TreeGrafter"/>
</dbReference>
<gene>
    <name evidence="18" type="ORF">MSPICULIGERA_LOCUS14746</name>
</gene>
<keyword evidence="5 14" id="KW-0645">Protease</keyword>
<evidence type="ECO:0000256" key="9">
    <source>
        <dbReference type="ARBA" id="ARBA00023049"/>
    </source>
</evidence>
<name>A0AA36G8G7_9BILA</name>
<reference evidence="18" key="1">
    <citation type="submission" date="2023-06" db="EMBL/GenBank/DDBJ databases">
        <authorList>
            <person name="Delattre M."/>
        </authorList>
    </citation>
    <scope>NUCLEOTIDE SEQUENCE</scope>
    <source>
        <strain evidence="18">AF72</strain>
    </source>
</reference>
<comment type="similarity">
    <text evidence="2 14">Belongs to the peptidase M1 family.</text>
</comment>
<evidence type="ECO:0000256" key="12">
    <source>
        <dbReference type="PIRSR" id="PIRSR634016-3"/>
    </source>
</evidence>
<keyword evidence="3 14" id="KW-0031">Aminopeptidase</keyword>
<feature type="domain" description="ERAP1-like C-terminal" evidence="16">
    <location>
        <begin position="535"/>
        <end position="861"/>
    </location>
</feature>
<dbReference type="PANTHER" id="PTHR11533:SF174">
    <property type="entry name" value="PUROMYCIN-SENSITIVE AMINOPEPTIDASE-RELATED"/>
    <property type="match status" value="1"/>
</dbReference>
<dbReference type="FunFam" id="2.60.40.1910:FF:000002">
    <property type="entry name" value="Aminopeptidase"/>
    <property type="match status" value="1"/>
</dbReference>
<evidence type="ECO:0000256" key="11">
    <source>
        <dbReference type="PIRSR" id="PIRSR634016-1"/>
    </source>
</evidence>
<evidence type="ECO:0000259" key="17">
    <source>
        <dbReference type="Pfam" id="PF17900"/>
    </source>
</evidence>
<dbReference type="Pfam" id="PF01433">
    <property type="entry name" value="Peptidase_M1"/>
    <property type="match status" value="1"/>
</dbReference>
<evidence type="ECO:0000256" key="8">
    <source>
        <dbReference type="ARBA" id="ARBA00022833"/>
    </source>
</evidence>
<comment type="caution">
    <text evidence="18">The sequence shown here is derived from an EMBL/GenBank/DDBJ whole genome shotgun (WGS) entry which is preliminary data.</text>
</comment>
<keyword evidence="6 12" id="KW-0479">Metal-binding</keyword>
<feature type="domain" description="Aminopeptidase N-like N-terminal" evidence="17">
    <location>
        <begin position="21"/>
        <end position="203"/>
    </location>
</feature>
<feature type="site" description="Transition state stabilizer" evidence="13">
    <location>
        <position position="396"/>
    </location>
</feature>
<dbReference type="Pfam" id="PF11838">
    <property type="entry name" value="ERAP1_C"/>
    <property type="match status" value="1"/>
</dbReference>
<dbReference type="GO" id="GO:0005737">
    <property type="term" value="C:cytoplasm"/>
    <property type="evidence" value="ECO:0007669"/>
    <property type="project" value="UniProtKB-SubCell"/>
</dbReference>
<dbReference type="FunFam" id="2.60.40.1730:FF:000002">
    <property type="entry name" value="Aminopeptidase"/>
    <property type="match status" value="1"/>
</dbReference>
<dbReference type="InterPro" id="IPR034016">
    <property type="entry name" value="M1_APN-typ"/>
</dbReference>
<evidence type="ECO:0000256" key="10">
    <source>
        <dbReference type="ARBA" id="ARBA00052895"/>
    </source>
</evidence>
<dbReference type="SUPFAM" id="SSF55486">
    <property type="entry name" value="Metalloproteases ('zincins'), catalytic domain"/>
    <property type="match status" value="1"/>
</dbReference>
<dbReference type="Gene3D" id="1.10.390.10">
    <property type="entry name" value="Neutral Protease Domain 2"/>
    <property type="match status" value="1"/>
</dbReference>
<dbReference type="InterPro" id="IPR042097">
    <property type="entry name" value="Aminopeptidase_N-like_N_sf"/>
</dbReference>
<evidence type="ECO:0000256" key="6">
    <source>
        <dbReference type="ARBA" id="ARBA00022723"/>
    </source>
</evidence>
<dbReference type="GO" id="GO:0006508">
    <property type="term" value="P:proteolysis"/>
    <property type="evidence" value="ECO:0007669"/>
    <property type="project" value="UniProtKB-KW"/>
</dbReference>
<dbReference type="PANTHER" id="PTHR11533">
    <property type="entry name" value="PROTEASE M1 ZINC METALLOPROTEASE"/>
    <property type="match status" value="1"/>
</dbReference>
<keyword evidence="4" id="KW-0963">Cytoplasm</keyword>
<protein>
    <recommendedName>
        <fullName evidence="14">Aminopeptidase</fullName>
        <ecNumber evidence="14">3.4.11.-</ecNumber>
    </recommendedName>
</protein>
<dbReference type="InterPro" id="IPR027268">
    <property type="entry name" value="Peptidase_M4/M1_CTD_sf"/>
</dbReference>
<sequence>MAPVCPAPSGERYERLPDYAKPAHYVLRLEPDFESFTFKGRAEIDVEILKPTTKLKLHAKALNIGAIALHLANGQEFRDLQHTYSDTAQVVEITLPVEIAPQKTKLSIDYIGVHNDHMQGFYRSKYTADGKDHWMFSTQFETTYARQAFPCWDEPVFKATYDVTLVVDDGLTALSNAMEKSSTVEGKKRIVKFDTSPLMSSYLVAFAVGKFEYLEGKTPKGTLVRIYTVPGKKEFGHFALEVSTKALDWYGDWFGIPYMMPKCDLIAIPDYSMGAMENWGLITFREIALLFDPAKTSTKQKTYVALVIAHELAHLWFGDLVTMKWWTDLWLKEGFASFMEYLFVGYNYPEMKIWLHFLNDELSSGFDLDSLKNSHPIEVPIENPNELDEIYDSITYAKSNSINRMLCFYLGEEKFKQGLRNYLQKFKYANAETKDLWAALSEASGQDVAALMSGWTSQMGFPVVSVNQLTQENGKRVLAFEQKRFLADGSEDPAASLWKVPITLSRSGQPDEPFHRFVLSEKRQEETVTIPDLEWLKVNQGTTGFYRVRYDEHLLHPLVTATGNSQLPVLDRFGLGNDLFALLFANQVTVDQALSFLEMSRNETEYAVWRSLDMGIARLGGMVDYADENGSLKKRFDRYLIDTLRNTADRLGWTYTDGEDSQVGLLRGLIIGRICRAGDEKYNAKALELFHKYIDSNVPLHADLRGPVFGAAIRAGGDKEFQLLRSHYETCGFPEVERTALVALGQTCAKSGRLETLFDYAITQGKVRTQDLHSLFMGPACTRSGQQWVWDYFKKNLNQLTEKYGGVQTMLFQRCFKFAAEEACSEAIAKEVDEFFCGKVDPSSLKTLDRPIKQVSERIRNNVKLLKEAGPQLDAYLKSKGY</sequence>
<keyword evidence="7 14" id="KW-0378">Hydrolase</keyword>
<dbReference type="InterPro" id="IPR045357">
    <property type="entry name" value="Aminopeptidase_N-like_N"/>
</dbReference>
<dbReference type="Pfam" id="PF17900">
    <property type="entry name" value="Peptidase_M1_N"/>
    <property type="match status" value="1"/>
</dbReference>
<dbReference type="InterPro" id="IPR050344">
    <property type="entry name" value="Peptidase_M1_aminopeptidases"/>
</dbReference>
<dbReference type="InterPro" id="IPR014782">
    <property type="entry name" value="Peptidase_M1_dom"/>
</dbReference>
<evidence type="ECO:0000313" key="18">
    <source>
        <dbReference type="EMBL" id="CAJ0576453.1"/>
    </source>
</evidence>
<dbReference type="InterPro" id="IPR024571">
    <property type="entry name" value="ERAP1-like_C_dom"/>
</dbReference>
<dbReference type="EMBL" id="CATQJA010002644">
    <property type="protein sequence ID" value="CAJ0576453.1"/>
    <property type="molecule type" value="Genomic_DNA"/>
</dbReference>
<evidence type="ECO:0000313" key="19">
    <source>
        <dbReference type="Proteomes" id="UP001177023"/>
    </source>
</evidence>
<dbReference type="EC" id="3.4.11.-" evidence="14"/>
<dbReference type="Proteomes" id="UP001177023">
    <property type="component" value="Unassembled WGS sequence"/>
</dbReference>
<keyword evidence="8 12" id="KW-0862">Zinc</keyword>
<dbReference type="GO" id="GO:0016285">
    <property type="term" value="F:alanyl aminopeptidase activity"/>
    <property type="evidence" value="ECO:0007669"/>
    <property type="project" value="UniProtKB-EC"/>
</dbReference>
<feature type="domain" description="Peptidase M1 membrane alanine aminopeptidase" evidence="15">
    <location>
        <begin position="238"/>
        <end position="455"/>
    </location>
</feature>
<dbReference type="Gene3D" id="2.60.40.1730">
    <property type="entry name" value="tricorn interacting facor f3 domain"/>
    <property type="match status" value="1"/>
</dbReference>
<feature type="non-terminal residue" evidence="18">
    <location>
        <position position="882"/>
    </location>
</feature>
<feature type="binding site" evidence="12">
    <location>
        <position position="333"/>
    </location>
    <ligand>
        <name>Zn(2+)</name>
        <dbReference type="ChEBI" id="CHEBI:29105"/>
        <note>catalytic</note>
    </ligand>
</feature>
<evidence type="ECO:0000256" key="3">
    <source>
        <dbReference type="ARBA" id="ARBA00022438"/>
    </source>
</evidence>
<comment type="catalytic activity">
    <reaction evidence="10">
        <text>Release of an N-terminal amino acid, preferentially alanine, from a wide range of peptides, amides and arylamides.</text>
        <dbReference type="EC" id="3.4.11.14"/>
    </reaction>
</comment>
<evidence type="ECO:0000256" key="1">
    <source>
        <dbReference type="ARBA" id="ARBA00004496"/>
    </source>
</evidence>
<dbReference type="Gene3D" id="2.60.40.1910">
    <property type="match status" value="1"/>
</dbReference>
<evidence type="ECO:0000256" key="5">
    <source>
        <dbReference type="ARBA" id="ARBA00022670"/>
    </source>
</evidence>
<feature type="binding site" evidence="12">
    <location>
        <position position="310"/>
    </location>
    <ligand>
        <name>Zn(2+)</name>
        <dbReference type="ChEBI" id="CHEBI:29105"/>
        <note>catalytic</note>
    </ligand>
</feature>
<accession>A0AA36G8G7</accession>
<dbReference type="GO" id="GO:0042277">
    <property type="term" value="F:peptide binding"/>
    <property type="evidence" value="ECO:0007669"/>
    <property type="project" value="TreeGrafter"/>
</dbReference>
<comment type="cofactor">
    <cofactor evidence="12 14">
        <name>Zn(2+)</name>
        <dbReference type="ChEBI" id="CHEBI:29105"/>
    </cofactor>
    <text evidence="12 14">Binds 1 zinc ion per subunit.</text>
</comment>
<dbReference type="FunFam" id="1.10.390.10:FF:000006">
    <property type="entry name" value="Puromycin-sensitive aminopeptidase"/>
    <property type="match status" value="1"/>
</dbReference>
<keyword evidence="19" id="KW-1185">Reference proteome</keyword>
<dbReference type="PRINTS" id="PR00756">
    <property type="entry name" value="ALADIPTASE"/>
</dbReference>
<keyword evidence="9 14" id="KW-0482">Metalloprotease</keyword>
<feature type="binding site" evidence="12">
    <location>
        <position position="314"/>
    </location>
    <ligand>
        <name>Zn(2+)</name>
        <dbReference type="ChEBI" id="CHEBI:29105"/>
        <note>catalytic</note>
    </ligand>
</feature>
<comment type="subcellular location">
    <subcellularLocation>
        <location evidence="1">Cytoplasm</location>
    </subcellularLocation>
</comment>
<dbReference type="Gene3D" id="1.25.50.20">
    <property type="match status" value="1"/>
</dbReference>
<dbReference type="GO" id="GO:0005615">
    <property type="term" value="C:extracellular space"/>
    <property type="evidence" value="ECO:0007669"/>
    <property type="project" value="TreeGrafter"/>
</dbReference>
<proteinExistence type="inferred from homology"/>
<dbReference type="GO" id="GO:0008270">
    <property type="term" value="F:zinc ion binding"/>
    <property type="evidence" value="ECO:0007669"/>
    <property type="project" value="UniProtKB-UniRule"/>
</dbReference>
<dbReference type="GO" id="GO:0016020">
    <property type="term" value="C:membrane"/>
    <property type="evidence" value="ECO:0007669"/>
    <property type="project" value="TreeGrafter"/>
</dbReference>
<dbReference type="InterPro" id="IPR001930">
    <property type="entry name" value="Peptidase_M1"/>
</dbReference>
<evidence type="ECO:0000256" key="2">
    <source>
        <dbReference type="ARBA" id="ARBA00010136"/>
    </source>
</evidence>
<dbReference type="SUPFAM" id="SSF63737">
    <property type="entry name" value="Leukotriene A4 hydrolase N-terminal domain"/>
    <property type="match status" value="1"/>
</dbReference>
<evidence type="ECO:0000259" key="15">
    <source>
        <dbReference type="Pfam" id="PF01433"/>
    </source>
</evidence>
<evidence type="ECO:0000256" key="13">
    <source>
        <dbReference type="PIRSR" id="PIRSR634016-4"/>
    </source>
</evidence>
<dbReference type="CDD" id="cd09601">
    <property type="entry name" value="M1_APN-Q_like"/>
    <property type="match status" value="1"/>
</dbReference>
<dbReference type="AlphaFoldDB" id="A0AA36G8G7"/>